<feature type="compositionally biased region" description="Polar residues" evidence="10">
    <location>
        <begin position="406"/>
        <end position="417"/>
    </location>
</feature>
<keyword evidence="8" id="KW-0862">Zinc</keyword>
<feature type="domain" description="Toprim" evidence="11">
    <location>
        <begin position="524"/>
        <end position="611"/>
    </location>
</feature>
<evidence type="ECO:0000256" key="10">
    <source>
        <dbReference type="SAM" id="MobiDB-lite"/>
    </source>
</evidence>
<evidence type="ECO:0000256" key="2">
    <source>
        <dbReference type="ARBA" id="ARBA00022515"/>
    </source>
</evidence>
<dbReference type="InterPro" id="IPR013264">
    <property type="entry name" value="DNAG_N"/>
</dbReference>
<proteinExistence type="predicted"/>
<keyword evidence="3" id="KW-0808">Transferase</keyword>
<evidence type="ECO:0000313" key="12">
    <source>
        <dbReference type="EMBL" id="KAL3776395.1"/>
    </source>
</evidence>
<keyword evidence="7" id="KW-0863">Zinc-finger</keyword>
<dbReference type="InterPro" id="IPR037068">
    <property type="entry name" value="DNA_primase_core_N_sf"/>
</dbReference>
<dbReference type="GO" id="GO:0008270">
    <property type="term" value="F:zinc ion binding"/>
    <property type="evidence" value="ECO:0007669"/>
    <property type="project" value="UniProtKB-KW"/>
</dbReference>
<keyword evidence="1" id="KW-0240">DNA-directed RNA polymerase</keyword>
<evidence type="ECO:0000256" key="8">
    <source>
        <dbReference type="ARBA" id="ARBA00022833"/>
    </source>
</evidence>
<feature type="region of interest" description="Disordered" evidence="10">
    <location>
        <begin position="787"/>
        <end position="818"/>
    </location>
</feature>
<dbReference type="Proteomes" id="UP001530400">
    <property type="component" value="Unassembled WGS sequence"/>
</dbReference>
<dbReference type="AlphaFoldDB" id="A0ABD3NKA7"/>
<keyword evidence="4" id="KW-0548">Nucleotidyltransferase</keyword>
<accession>A0ABD3NKA7</accession>
<dbReference type="InterPro" id="IPR036977">
    <property type="entry name" value="DNA_primase_Znf_CHC2"/>
</dbReference>
<keyword evidence="6" id="KW-0479">Metal-binding</keyword>
<evidence type="ECO:0000256" key="4">
    <source>
        <dbReference type="ARBA" id="ARBA00022695"/>
    </source>
</evidence>
<dbReference type="Pfam" id="PF08275">
    <property type="entry name" value="DNAG_N"/>
    <property type="match status" value="1"/>
</dbReference>
<dbReference type="Gene3D" id="3.40.1360.10">
    <property type="match status" value="1"/>
</dbReference>
<feature type="region of interest" description="Disordered" evidence="10">
    <location>
        <begin position="398"/>
        <end position="419"/>
    </location>
</feature>
<dbReference type="SMART" id="SM00400">
    <property type="entry name" value="ZnF_CHCC"/>
    <property type="match status" value="1"/>
</dbReference>
<dbReference type="PROSITE" id="PS50880">
    <property type="entry name" value="TOPRIM"/>
    <property type="match status" value="1"/>
</dbReference>
<dbReference type="InterPro" id="IPR006171">
    <property type="entry name" value="TOPRIM_dom"/>
</dbReference>
<dbReference type="SUPFAM" id="SSF57783">
    <property type="entry name" value="Zinc beta-ribbon"/>
    <property type="match status" value="1"/>
</dbReference>
<evidence type="ECO:0000256" key="3">
    <source>
        <dbReference type="ARBA" id="ARBA00022679"/>
    </source>
</evidence>
<dbReference type="GO" id="GO:0000428">
    <property type="term" value="C:DNA-directed RNA polymerase complex"/>
    <property type="evidence" value="ECO:0007669"/>
    <property type="project" value="UniProtKB-KW"/>
</dbReference>
<reference evidence="12 13" key="1">
    <citation type="submission" date="2024-10" db="EMBL/GenBank/DDBJ databases">
        <title>Updated reference genomes for cyclostephanoid diatoms.</title>
        <authorList>
            <person name="Roberts W.R."/>
            <person name="Alverson A.J."/>
        </authorList>
    </citation>
    <scope>NUCLEOTIDE SEQUENCE [LARGE SCALE GENOMIC DNA]</scope>
    <source>
        <strain evidence="12 13">AJA010-31</strain>
    </source>
</reference>
<keyword evidence="2" id="KW-0639">Primosome</keyword>
<evidence type="ECO:0000256" key="7">
    <source>
        <dbReference type="ARBA" id="ARBA00022771"/>
    </source>
</evidence>
<dbReference type="Pfam" id="PF13155">
    <property type="entry name" value="Toprim_2"/>
    <property type="match status" value="1"/>
</dbReference>
<dbReference type="InterPro" id="IPR050219">
    <property type="entry name" value="DnaG_primase"/>
</dbReference>
<evidence type="ECO:0000256" key="5">
    <source>
        <dbReference type="ARBA" id="ARBA00022705"/>
    </source>
</evidence>
<dbReference type="InterPro" id="IPR002694">
    <property type="entry name" value="Znf_CHC2"/>
</dbReference>
<keyword evidence="13" id="KW-1185">Reference proteome</keyword>
<evidence type="ECO:0000256" key="1">
    <source>
        <dbReference type="ARBA" id="ARBA00022478"/>
    </source>
</evidence>
<evidence type="ECO:0000256" key="6">
    <source>
        <dbReference type="ARBA" id="ARBA00022723"/>
    </source>
</evidence>
<dbReference type="SUPFAM" id="SSF56731">
    <property type="entry name" value="DNA primase core"/>
    <property type="match status" value="1"/>
</dbReference>
<dbReference type="Pfam" id="PF01807">
    <property type="entry name" value="Zn_ribbon_DnaG"/>
    <property type="match status" value="1"/>
</dbReference>
<organism evidence="12 13">
    <name type="scientific">Cyclotella atomus</name>
    <dbReference type="NCBI Taxonomy" id="382360"/>
    <lineage>
        <taxon>Eukaryota</taxon>
        <taxon>Sar</taxon>
        <taxon>Stramenopiles</taxon>
        <taxon>Ochrophyta</taxon>
        <taxon>Bacillariophyta</taxon>
        <taxon>Coscinodiscophyceae</taxon>
        <taxon>Thalassiosirophycidae</taxon>
        <taxon>Stephanodiscales</taxon>
        <taxon>Stephanodiscaceae</taxon>
        <taxon>Cyclotella</taxon>
    </lineage>
</organism>
<dbReference type="GO" id="GO:0016779">
    <property type="term" value="F:nucleotidyltransferase activity"/>
    <property type="evidence" value="ECO:0007669"/>
    <property type="project" value="UniProtKB-KW"/>
</dbReference>
<dbReference type="GO" id="GO:0006269">
    <property type="term" value="P:DNA replication, synthesis of primer"/>
    <property type="evidence" value="ECO:0007669"/>
    <property type="project" value="UniProtKB-KW"/>
</dbReference>
<dbReference type="EMBL" id="JALLPJ020001100">
    <property type="protein sequence ID" value="KAL3776395.1"/>
    <property type="molecule type" value="Genomic_DNA"/>
</dbReference>
<protein>
    <recommendedName>
        <fullName evidence="11">Toprim domain-containing protein</fullName>
    </recommendedName>
</protein>
<feature type="compositionally biased region" description="Polar residues" evidence="10">
    <location>
        <begin position="788"/>
        <end position="803"/>
    </location>
</feature>
<dbReference type="Gene3D" id="3.90.580.10">
    <property type="entry name" value="Zinc finger, CHC2-type domain"/>
    <property type="match status" value="1"/>
</dbReference>
<gene>
    <name evidence="12" type="ORF">ACHAWO_003903</name>
</gene>
<keyword evidence="9" id="KW-0804">Transcription</keyword>
<keyword evidence="5" id="KW-0235">DNA replication</keyword>
<sequence length="1232" mass="137467">MTGMITERNRNKLRALTSFGSETDDWDDYADVNFDDFDDEDNSETDSVYPEMNQSGAASEGETNQPTDPVLNGAGVTSNLASNMNLASPLIQQNNALTDASVAGQLELDEVNKKKQVESTFRTSPGEDDKLEETANEMSVSEFRKKFEAKSPTEIGPLTTEPRTRITGEQIEEIKSSISIVDAIESYNLPNFVRTNTYSAKACCPFHDDNNPSMSIDDNRGIYKCFACGAGGDLYNFIREYDALDGKKEKMGFMKAVQYAAREFGGKGVADIGDFLILPKGLNDNMSDETKAKIIEREKQKDRIRQANNAAAAFYTKCLVTLPTAGKARAHLRSRMLSPDSIRTFAIGYAPDCYYGVESIGESTSEAKQTWGDGSLVEYLSKMGFSSNELVEAGLAVRTKSRSSTKHQSNQDGSSVSENEECANLIDRFRNRLMVPILDNSGKHVIGFGGRHLESSKAADDSSSEYSPAKYINSPESASHSDAKFVLFNEYNAKTEIEDYPNELKSIGENTSNPNMSATRGSHLPVIIVEGYFDAISLSNVGIKNAVASMGTALTVEQLKRAAEIVDRRQIILCLDNDDAGRNAVERICSSNMIIKTPELSGTEILVATLPEGFKDPSDFVSAKESDAKSRFEDEVLQQAEPWYEWYIRKIVQKHDISSKDGTSFAAVCEEVSSFLAVFPNAADRTRRVHNIVDILLDLISKDTDSQSSLGMMRVQLESDMLNIVSRKASARESIERRIEEKEGFSEDVVRKVDLLTRGDVDADQVGQQLSKGALAKLSAKSRLSRAAISQQSSNTRRAFQQRPTRKTTYKTSKVQPRQRDLIPHFSGHTFKHKSDRDWLRLGGRSKPNMYLGSPGFDDSEQQLRAETSVFDTYNKRTKEKKDPVYFNSNQYIGERYLTQQAMETGYLLSSSDKPAAGESLVDFTDRMLLERDADEMIAQAEGRLLHALAKFRQARDIMRSVYSASTFTPPNMIWTSEERQWLFECLTGTSDPPLSQELLESGSADQLRFEIAKLDDCPPNAFILAETLTVGDDDSSDTDKPTNHQYNSKGRGSLETYFMDAMHMFPSLHKSKIAKETRAELTVQETVATLLRATAIKRFLSVKKRFTKIVLEMDRRADLDGENQQNFFDEDFVNTSTEELDGLFKSVATEVMDAQMSLYESDRSTDRVNAHLLDYSTSNSVHYRTSQAEIEHQPGVDKPHIFSADNREQMEMDASAQSNITGYDYANGFST</sequence>
<feature type="region of interest" description="Disordered" evidence="10">
    <location>
        <begin position="457"/>
        <end position="476"/>
    </location>
</feature>
<dbReference type="PANTHER" id="PTHR30313:SF2">
    <property type="entry name" value="DNA PRIMASE"/>
    <property type="match status" value="1"/>
</dbReference>
<comment type="caution">
    <text evidence="12">The sequence shown here is derived from an EMBL/GenBank/DDBJ whole genome shotgun (WGS) entry which is preliminary data.</text>
</comment>
<feature type="region of interest" description="Disordered" evidence="10">
    <location>
        <begin position="24"/>
        <end position="76"/>
    </location>
</feature>
<dbReference type="PANTHER" id="PTHR30313">
    <property type="entry name" value="DNA PRIMASE"/>
    <property type="match status" value="1"/>
</dbReference>
<dbReference type="Gene3D" id="3.90.980.10">
    <property type="entry name" value="DNA primase, catalytic core, N-terminal domain"/>
    <property type="match status" value="1"/>
</dbReference>
<dbReference type="InterPro" id="IPR034151">
    <property type="entry name" value="TOPRIM_DnaG_bac"/>
</dbReference>
<dbReference type="CDD" id="cd03364">
    <property type="entry name" value="TOPRIM_DnaG_primases"/>
    <property type="match status" value="1"/>
</dbReference>
<evidence type="ECO:0000256" key="9">
    <source>
        <dbReference type="ARBA" id="ARBA00023163"/>
    </source>
</evidence>
<dbReference type="SMART" id="SM00493">
    <property type="entry name" value="TOPRIM"/>
    <property type="match status" value="1"/>
</dbReference>
<name>A0ABD3NKA7_9STRA</name>
<feature type="compositionally biased region" description="Acidic residues" evidence="10">
    <location>
        <begin position="24"/>
        <end position="44"/>
    </location>
</feature>
<evidence type="ECO:0000259" key="11">
    <source>
        <dbReference type="PROSITE" id="PS50880"/>
    </source>
</evidence>
<evidence type="ECO:0000313" key="13">
    <source>
        <dbReference type="Proteomes" id="UP001530400"/>
    </source>
</evidence>
<feature type="compositionally biased region" description="Polar residues" evidence="10">
    <location>
        <begin position="52"/>
        <end position="67"/>
    </location>
</feature>